<dbReference type="GO" id="GO:0046685">
    <property type="term" value="P:response to arsenic-containing substance"/>
    <property type="evidence" value="ECO:0007669"/>
    <property type="project" value="UniProtKB-KW"/>
</dbReference>
<evidence type="ECO:0000313" key="9">
    <source>
        <dbReference type="Proteomes" id="UP000273854"/>
    </source>
</evidence>
<dbReference type="InterPro" id="IPR036388">
    <property type="entry name" value="WH-like_DNA-bd_sf"/>
</dbReference>
<dbReference type="Gene3D" id="1.10.10.10">
    <property type="entry name" value="Winged helix-like DNA-binding domain superfamily/Winged helix DNA-binding domain"/>
    <property type="match status" value="1"/>
</dbReference>
<accession>A0A3M5PAA9</accession>
<dbReference type="AlphaFoldDB" id="A0A3M5PAA9"/>
<dbReference type="Proteomes" id="UP000273854">
    <property type="component" value="Unassembled WGS sequence"/>
</dbReference>
<keyword evidence="2" id="KW-0479">Metal-binding</keyword>
<sequence>MDIRIFVYSYVDGAAMISPHEVFKSLADETRARATLLIASHGELCVCELMCALADSQPKVSRHLAQLRSSGLLLDRRQGQWVYYRLNPDLPAWVKEMLETTLQANAIWLQDNISRLLNMEGRPVSDVACY</sequence>
<feature type="domain" description="HTH arsR-type" evidence="7">
    <location>
        <begin position="11"/>
        <end position="105"/>
    </location>
</feature>
<dbReference type="InterPro" id="IPR001845">
    <property type="entry name" value="HTH_ArsR_DNA-bd_dom"/>
</dbReference>
<dbReference type="InterPro" id="IPR051081">
    <property type="entry name" value="HTH_MetalResp_TranReg"/>
</dbReference>
<keyword evidence="1" id="KW-0059">Arsenical resistance</keyword>
<evidence type="ECO:0000259" key="7">
    <source>
        <dbReference type="PROSITE" id="PS50987"/>
    </source>
</evidence>
<dbReference type="GO" id="GO:0003677">
    <property type="term" value="F:DNA binding"/>
    <property type="evidence" value="ECO:0007669"/>
    <property type="project" value="UniProtKB-KW"/>
</dbReference>
<keyword evidence="4" id="KW-0238">DNA-binding</keyword>
<evidence type="ECO:0000256" key="5">
    <source>
        <dbReference type="ARBA" id="ARBA00023163"/>
    </source>
</evidence>
<dbReference type="PRINTS" id="PR00778">
    <property type="entry name" value="HTHARSR"/>
</dbReference>
<evidence type="ECO:0000313" key="8">
    <source>
        <dbReference type="EMBL" id="RMT81087.1"/>
    </source>
</evidence>
<name>A0A3M5PAA9_PSEVI</name>
<keyword evidence="3" id="KW-0805">Transcription regulation</keyword>
<dbReference type="EMBL" id="RBTP01000037">
    <property type="protein sequence ID" value="RMT81087.1"/>
    <property type="molecule type" value="Genomic_DNA"/>
</dbReference>
<keyword evidence="5" id="KW-0804">Transcription</keyword>
<dbReference type="Pfam" id="PF01022">
    <property type="entry name" value="HTH_5"/>
    <property type="match status" value="1"/>
</dbReference>
<keyword evidence="2" id="KW-0480">Metal-thiolate cluster</keyword>
<proteinExistence type="predicted"/>
<comment type="caution">
    <text evidence="8">The sequence shown here is derived from an EMBL/GenBank/DDBJ whole genome shotgun (WGS) entry which is preliminary data.</text>
</comment>
<dbReference type="NCBIfam" id="NF007528">
    <property type="entry name" value="PRK10141.1"/>
    <property type="match status" value="1"/>
</dbReference>
<dbReference type="CDD" id="cd00090">
    <property type="entry name" value="HTH_ARSR"/>
    <property type="match status" value="1"/>
</dbReference>
<dbReference type="PROSITE" id="PS50987">
    <property type="entry name" value="HTH_ARSR_2"/>
    <property type="match status" value="1"/>
</dbReference>
<evidence type="ECO:0000256" key="4">
    <source>
        <dbReference type="ARBA" id="ARBA00023125"/>
    </source>
</evidence>
<evidence type="ECO:0000256" key="1">
    <source>
        <dbReference type="ARBA" id="ARBA00022849"/>
    </source>
</evidence>
<evidence type="ECO:0000256" key="3">
    <source>
        <dbReference type="ARBA" id="ARBA00023015"/>
    </source>
</evidence>
<dbReference type="GO" id="GO:0003700">
    <property type="term" value="F:DNA-binding transcription factor activity"/>
    <property type="evidence" value="ECO:0007669"/>
    <property type="project" value="InterPro"/>
</dbReference>
<reference evidence="8 9" key="1">
    <citation type="submission" date="2018-08" db="EMBL/GenBank/DDBJ databases">
        <title>Recombination of ecologically and evolutionarily significant loci maintains genetic cohesion in the Pseudomonas syringae species complex.</title>
        <authorList>
            <person name="Dillon M."/>
            <person name="Thakur S."/>
            <person name="Almeida R.N.D."/>
            <person name="Weir B.S."/>
            <person name="Guttman D.S."/>
        </authorList>
    </citation>
    <scope>NUCLEOTIDE SEQUENCE [LARGE SCALE GENOMIC DNA]</scope>
    <source>
        <strain evidence="8 9">ICMP 19473</strain>
    </source>
</reference>
<gene>
    <name evidence="8" type="ORF">ALP40_100352</name>
</gene>
<dbReference type="FunFam" id="1.10.10.10:FF:000279">
    <property type="entry name" value="Transcriptional regulator, ArsR family"/>
    <property type="match status" value="1"/>
</dbReference>
<organism evidence="8 9">
    <name type="scientific">Pseudomonas viridiflava</name>
    <name type="common">Phytomonas viridiflava</name>
    <dbReference type="NCBI Taxonomy" id="33069"/>
    <lineage>
        <taxon>Bacteria</taxon>
        <taxon>Pseudomonadati</taxon>
        <taxon>Pseudomonadota</taxon>
        <taxon>Gammaproteobacteria</taxon>
        <taxon>Pseudomonadales</taxon>
        <taxon>Pseudomonadaceae</taxon>
        <taxon>Pseudomonas</taxon>
    </lineage>
</organism>
<evidence type="ECO:0000256" key="2">
    <source>
        <dbReference type="ARBA" id="ARBA00022851"/>
    </source>
</evidence>
<dbReference type="InterPro" id="IPR036390">
    <property type="entry name" value="WH_DNA-bd_sf"/>
</dbReference>
<dbReference type="SUPFAM" id="SSF46785">
    <property type="entry name" value="Winged helix' DNA-binding domain"/>
    <property type="match status" value="1"/>
</dbReference>
<dbReference type="SMART" id="SM00418">
    <property type="entry name" value="HTH_ARSR"/>
    <property type="match status" value="1"/>
</dbReference>
<dbReference type="PANTHER" id="PTHR33154">
    <property type="entry name" value="TRANSCRIPTIONAL REGULATOR, ARSR FAMILY"/>
    <property type="match status" value="1"/>
</dbReference>
<protein>
    <submittedName>
        <fullName evidence="8">Arsenical resistance operon repressor</fullName>
    </submittedName>
</protein>
<dbReference type="GO" id="GO:0046872">
    <property type="term" value="F:metal ion binding"/>
    <property type="evidence" value="ECO:0007669"/>
    <property type="project" value="UniProtKB-KW"/>
</dbReference>
<dbReference type="PANTHER" id="PTHR33154:SF18">
    <property type="entry name" value="ARSENICAL RESISTANCE OPERON REPRESSOR"/>
    <property type="match status" value="1"/>
</dbReference>
<comment type="function">
    <text evidence="6">Binds arsenite and regulates the expression of arsenic efflux pumps. In vitro, also binds antimony and bismuth, but not arsenate.</text>
</comment>
<dbReference type="NCBIfam" id="NF033788">
    <property type="entry name" value="HTH_metalloreg"/>
    <property type="match status" value="1"/>
</dbReference>
<dbReference type="InterPro" id="IPR011991">
    <property type="entry name" value="ArsR-like_HTH"/>
</dbReference>
<evidence type="ECO:0000256" key="6">
    <source>
        <dbReference type="ARBA" id="ARBA00060178"/>
    </source>
</evidence>